<evidence type="ECO:0008006" key="5">
    <source>
        <dbReference type="Google" id="ProtNLM"/>
    </source>
</evidence>
<dbReference type="AlphaFoldDB" id="A0A7T5EN97"/>
<evidence type="ECO:0000313" key="3">
    <source>
        <dbReference type="Proteomes" id="UP000595847"/>
    </source>
</evidence>
<sequence>MKTAMMIIFIFLVLLLLSLLTFSLITAIRKTEFDEALVSPGKEEGPQEEQTR</sequence>
<dbReference type="RefSeq" id="WP_003386616.1">
    <property type="nucleotide sequence ID" value="NZ_CP066308.1"/>
</dbReference>
<dbReference type="EMBL" id="CP066308">
    <property type="protein sequence ID" value="QQE75681.1"/>
    <property type="molecule type" value="Genomic_DNA"/>
</dbReference>
<reference evidence="2" key="2">
    <citation type="submission" date="2021-04" db="EMBL/GenBank/DDBJ databases">
        <title>Brevibacillus composti FJAT-54423, complete genome.</title>
        <authorList>
            <person name="Tang R."/>
        </authorList>
    </citation>
    <scope>NUCLEOTIDE SEQUENCE</scope>
    <source>
        <strain evidence="2">FJAT-54424</strain>
    </source>
</reference>
<reference evidence="1 3" key="1">
    <citation type="submission" date="2020-12" db="EMBL/GenBank/DDBJ databases">
        <title>strain FJAT-54423T represents a novel species of the genus Brevibacillus.</title>
        <authorList>
            <person name="Tang R."/>
        </authorList>
    </citation>
    <scope>NUCLEOTIDE SEQUENCE [LARGE SCALE GENOMIC DNA]</scope>
    <source>
        <strain evidence="1 3">FJAT-54423</strain>
    </source>
</reference>
<accession>A0A7T5EN97</accession>
<evidence type="ECO:0000313" key="4">
    <source>
        <dbReference type="Proteomes" id="UP000677234"/>
    </source>
</evidence>
<protein>
    <recommendedName>
        <fullName evidence="5">YtzI protein</fullName>
    </recommendedName>
</protein>
<keyword evidence="4" id="KW-1185">Reference proteome</keyword>
<proteinExistence type="predicted"/>
<evidence type="ECO:0000313" key="1">
    <source>
        <dbReference type="EMBL" id="QQE75681.1"/>
    </source>
</evidence>
<dbReference type="Proteomes" id="UP000595847">
    <property type="component" value="Chromosome"/>
</dbReference>
<dbReference type="EMBL" id="CP073708">
    <property type="protein sequence ID" value="QUO42707.1"/>
    <property type="molecule type" value="Genomic_DNA"/>
</dbReference>
<name>A0A7T5EN97_9BACL</name>
<dbReference type="KEGG" id="bcop:JD108_07310"/>
<dbReference type="Proteomes" id="UP000677234">
    <property type="component" value="Chromosome"/>
</dbReference>
<gene>
    <name evidence="1" type="ORF">JD108_07310</name>
    <name evidence="2" type="ORF">KDJ56_06990</name>
</gene>
<organism evidence="1 3">
    <name type="scientific">Brevibacillus composti</name>
    <dbReference type="NCBI Taxonomy" id="2796470"/>
    <lineage>
        <taxon>Bacteria</taxon>
        <taxon>Bacillati</taxon>
        <taxon>Bacillota</taxon>
        <taxon>Bacilli</taxon>
        <taxon>Bacillales</taxon>
        <taxon>Paenibacillaceae</taxon>
        <taxon>Brevibacillus</taxon>
    </lineage>
</organism>
<evidence type="ECO:0000313" key="2">
    <source>
        <dbReference type="EMBL" id="QUO42707.1"/>
    </source>
</evidence>